<dbReference type="PROSITE" id="PS51154">
    <property type="entry name" value="MACRO"/>
    <property type="match status" value="1"/>
</dbReference>
<organism evidence="2">
    <name type="scientific">human gut metagenome</name>
    <dbReference type="NCBI Taxonomy" id="408170"/>
    <lineage>
        <taxon>unclassified sequences</taxon>
        <taxon>metagenomes</taxon>
        <taxon>organismal metagenomes</taxon>
    </lineage>
</organism>
<protein>
    <submittedName>
        <fullName evidence="2">Appr-1-p processing domain-containing protein</fullName>
    </submittedName>
</protein>
<feature type="domain" description="Macro" evidence="1">
    <location>
        <begin position="1"/>
        <end position="129"/>
    </location>
</feature>
<dbReference type="Gene3D" id="3.40.220.10">
    <property type="entry name" value="Leucine Aminopeptidase, subunit E, domain 1"/>
    <property type="match status" value="1"/>
</dbReference>
<dbReference type="AlphaFoldDB" id="K1UHB0"/>
<reference evidence="2" key="1">
    <citation type="journal article" date="2013" name="Environ. Microbiol.">
        <title>Microbiota from the distal guts of lean and obese adolescents exhibit partial functional redundancy besides clear differences in community structure.</title>
        <authorList>
            <person name="Ferrer M."/>
            <person name="Ruiz A."/>
            <person name="Lanza F."/>
            <person name="Haange S.B."/>
            <person name="Oberbach A."/>
            <person name="Till H."/>
            <person name="Bargiela R."/>
            <person name="Campoy C."/>
            <person name="Segura M.T."/>
            <person name="Richter M."/>
            <person name="von Bergen M."/>
            <person name="Seifert J."/>
            <person name="Suarez A."/>
        </authorList>
    </citation>
    <scope>NUCLEOTIDE SEQUENCE</scope>
</reference>
<evidence type="ECO:0000259" key="1">
    <source>
        <dbReference type="PROSITE" id="PS51154"/>
    </source>
</evidence>
<dbReference type="SUPFAM" id="SSF52949">
    <property type="entry name" value="Macro domain-like"/>
    <property type="match status" value="1"/>
</dbReference>
<gene>
    <name evidence="2" type="ORF">OBE_03670</name>
</gene>
<dbReference type="InterPro" id="IPR043472">
    <property type="entry name" value="Macro_dom-like"/>
</dbReference>
<dbReference type="SMART" id="SM00506">
    <property type="entry name" value="A1pp"/>
    <property type="match status" value="1"/>
</dbReference>
<evidence type="ECO:0000313" key="2">
    <source>
        <dbReference type="EMBL" id="EKC70876.1"/>
    </source>
</evidence>
<sequence>DAIVNASNGFGYMGGKRCVNELHRGVAESIQFASCGAVERLARAKCKAHSFFGYSPGTVFVTDAPNLECKKIIHAVTMRTPGSKAKIKKIKVLIPKIVAVAENLNINSVAIPLLGCGTGGLDKKPFKIY</sequence>
<name>K1UHB0_9ZZZZ</name>
<dbReference type="EMBL" id="AJWZ01002468">
    <property type="protein sequence ID" value="EKC70876.1"/>
    <property type="molecule type" value="Genomic_DNA"/>
</dbReference>
<comment type="caution">
    <text evidence="2">The sequence shown here is derived from an EMBL/GenBank/DDBJ whole genome shotgun (WGS) entry which is preliminary data.</text>
</comment>
<feature type="non-terminal residue" evidence="2">
    <location>
        <position position="1"/>
    </location>
</feature>
<dbReference type="InterPro" id="IPR002589">
    <property type="entry name" value="Macro_dom"/>
</dbReference>
<proteinExistence type="predicted"/>
<accession>K1UHB0</accession>
<dbReference type="Pfam" id="PF01661">
    <property type="entry name" value="Macro"/>
    <property type="match status" value="1"/>
</dbReference>